<dbReference type="EMBL" id="OFSQ01000038">
    <property type="protein sequence ID" value="SOY68018.1"/>
    <property type="molecule type" value="Genomic_DNA"/>
</dbReference>
<accession>A0A375CDT4</accession>
<comment type="caution">
    <text evidence="1">The sequence shown here is derived from an EMBL/GenBank/DDBJ whole genome shotgun (WGS) entry which is preliminary data.</text>
</comment>
<gene>
    <name evidence="1" type="ORF">CBM2587_B90468</name>
</gene>
<sequence>MQVNEVPLRFRGMAGRANTA</sequence>
<reference evidence="1" key="1">
    <citation type="submission" date="2018-01" db="EMBL/GenBank/DDBJ databases">
        <authorList>
            <person name="Clerissi C."/>
        </authorList>
    </citation>
    <scope>NUCLEOTIDE SEQUENCE</scope>
    <source>
        <strain evidence="1">Cupriavidus sp. LMG 19464</strain>
    </source>
</reference>
<proteinExistence type="predicted"/>
<protein>
    <submittedName>
        <fullName evidence="1">Uncharacterized protein</fullName>
    </submittedName>
</protein>
<dbReference type="AlphaFoldDB" id="A0A375CDT4"/>
<name>A0A375CDT4_9BURK</name>
<evidence type="ECO:0000313" key="1">
    <source>
        <dbReference type="EMBL" id="SOY68018.1"/>
    </source>
</evidence>
<organism evidence="1">
    <name type="scientific">Cupriavidus taiwanensis</name>
    <dbReference type="NCBI Taxonomy" id="164546"/>
    <lineage>
        <taxon>Bacteria</taxon>
        <taxon>Pseudomonadati</taxon>
        <taxon>Pseudomonadota</taxon>
        <taxon>Betaproteobacteria</taxon>
        <taxon>Burkholderiales</taxon>
        <taxon>Burkholderiaceae</taxon>
        <taxon>Cupriavidus</taxon>
    </lineage>
</organism>
<dbReference type="Proteomes" id="UP000256780">
    <property type="component" value="Chromosome CBM2587_b"/>
</dbReference>